<evidence type="ECO:0000256" key="2">
    <source>
        <dbReference type="SAM" id="Phobius"/>
    </source>
</evidence>
<dbReference type="AlphaFoldDB" id="A0A2T2XAE2"/>
<organism evidence="3 4">
    <name type="scientific">Sulfobacillus benefaciens</name>
    <dbReference type="NCBI Taxonomy" id="453960"/>
    <lineage>
        <taxon>Bacteria</taxon>
        <taxon>Bacillati</taxon>
        <taxon>Bacillota</taxon>
        <taxon>Clostridia</taxon>
        <taxon>Eubacteriales</taxon>
        <taxon>Clostridiales Family XVII. Incertae Sedis</taxon>
        <taxon>Sulfobacillus</taxon>
    </lineage>
</organism>
<keyword evidence="2" id="KW-0812">Transmembrane</keyword>
<comment type="caution">
    <text evidence="3">The sequence shown here is derived from an EMBL/GenBank/DDBJ whole genome shotgun (WGS) entry which is preliminary data.</text>
</comment>
<name>A0A2T2XAE2_9FIRM</name>
<reference evidence="3 4" key="1">
    <citation type="journal article" date="2014" name="BMC Genomics">
        <title>Comparison of environmental and isolate Sulfobacillus genomes reveals diverse carbon, sulfur, nitrogen, and hydrogen metabolisms.</title>
        <authorList>
            <person name="Justice N.B."/>
            <person name="Norman A."/>
            <person name="Brown C.T."/>
            <person name="Singh A."/>
            <person name="Thomas B.C."/>
            <person name="Banfield J.F."/>
        </authorList>
    </citation>
    <scope>NUCLEOTIDE SEQUENCE [LARGE SCALE GENOMIC DNA]</scope>
    <source>
        <strain evidence="3">AMDSBA1</strain>
    </source>
</reference>
<evidence type="ECO:0000313" key="3">
    <source>
        <dbReference type="EMBL" id="PSR31418.1"/>
    </source>
</evidence>
<evidence type="ECO:0000256" key="1">
    <source>
        <dbReference type="SAM" id="MobiDB-lite"/>
    </source>
</evidence>
<feature type="compositionally biased region" description="Basic residues" evidence="1">
    <location>
        <begin position="11"/>
        <end position="22"/>
    </location>
</feature>
<gene>
    <name evidence="3" type="ORF">C7B43_01600</name>
</gene>
<proteinExistence type="predicted"/>
<dbReference type="Proteomes" id="UP000242699">
    <property type="component" value="Unassembled WGS sequence"/>
</dbReference>
<sequence length="203" mass="23894">MSKKPISFKSQSRRRRLEKQYRPRPRKQVHEWDDLVDYWRIFIRNPFQLAGRAAWTERMLWSNAILAGLLAALRILVFSGFHLLVLLSVTINRLFDAFLFYYALTWLVVWVLNRTEPSQRRYDVDILRRQAIVYSGWLVIIVLAQWIPFPYIPSLLSIVVAFFGVRAVRWLYNVTWVRSAVSVLTGTATIWVLIAILNRVSGL</sequence>
<feature type="transmembrane region" description="Helical" evidence="2">
    <location>
        <begin position="64"/>
        <end position="88"/>
    </location>
</feature>
<evidence type="ECO:0000313" key="4">
    <source>
        <dbReference type="Proteomes" id="UP000242699"/>
    </source>
</evidence>
<keyword evidence="2" id="KW-0472">Membrane</keyword>
<feature type="transmembrane region" description="Helical" evidence="2">
    <location>
        <begin position="132"/>
        <end position="149"/>
    </location>
</feature>
<feature type="transmembrane region" description="Helical" evidence="2">
    <location>
        <begin position="94"/>
        <end position="112"/>
    </location>
</feature>
<evidence type="ECO:0008006" key="5">
    <source>
        <dbReference type="Google" id="ProtNLM"/>
    </source>
</evidence>
<accession>A0A2T2XAE2</accession>
<protein>
    <recommendedName>
        <fullName evidence="5">Yip1 domain-containing protein</fullName>
    </recommendedName>
</protein>
<keyword evidence="2" id="KW-1133">Transmembrane helix</keyword>
<feature type="region of interest" description="Disordered" evidence="1">
    <location>
        <begin position="1"/>
        <end position="22"/>
    </location>
</feature>
<dbReference type="EMBL" id="PXYT01000002">
    <property type="protein sequence ID" value="PSR31418.1"/>
    <property type="molecule type" value="Genomic_DNA"/>
</dbReference>
<feature type="transmembrane region" description="Helical" evidence="2">
    <location>
        <begin position="179"/>
        <end position="197"/>
    </location>
</feature>